<dbReference type="PROSITE" id="PS51257">
    <property type="entry name" value="PROKAR_LIPOPROTEIN"/>
    <property type="match status" value="1"/>
</dbReference>
<feature type="chain" id="PRO_5039785769" evidence="1">
    <location>
        <begin position="24"/>
        <end position="91"/>
    </location>
</feature>
<name>A0A223MED5_ACTPL</name>
<dbReference type="AlphaFoldDB" id="A0A223MED5"/>
<accession>A0A223MED5</accession>
<dbReference type="EMBL" id="LR134515">
    <property type="protein sequence ID" value="VEJ15969.1"/>
    <property type="molecule type" value="Genomic_DNA"/>
</dbReference>
<protein>
    <submittedName>
        <fullName evidence="2">Deoxyribose-phosphate aldolase</fullName>
    </submittedName>
</protein>
<dbReference type="OrthoDB" id="5689750at2"/>
<reference evidence="3 4" key="1">
    <citation type="submission" date="2018-12" db="EMBL/GenBank/DDBJ databases">
        <authorList>
            <consortium name="Pathogen Informatics"/>
        </authorList>
    </citation>
    <scope>NUCLEOTIDE SEQUENCE [LARGE SCALE GENOMIC DNA]</scope>
    <source>
        <strain evidence="3 4">NCTC10976</strain>
    </source>
</reference>
<feature type="signal peptide" evidence="1">
    <location>
        <begin position="1"/>
        <end position="23"/>
    </location>
</feature>
<reference evidence="2" key="3">
    <citation type="submission" date="2022-12" db="EMBL/GenBank/DDBJ databases">
        <authorList>
            <person name="Kardos G."/>
            <person name="Sarkozi R."/>
            <person name="Laczko L."/>
            <person name="Marton S."/>
            <person name="Makrai L."/>
            <person name="Banyai K."/>
            <person name="Fodor L."/>
        </authorList>
    </citation>
    <scope>NUCLEOTIDE SEQUENCE</scope>
    <source>
        <strain evidence="2">84/14</strain>
    </source>
</reference>
<dbReference type="EMBL" id="JAPQFC010000001">
    <property type="protein sequence ID" value="MCY6522678.1"/>
    <property type="molecule type" value="Genomic_DNA"/>
</dbReference>
<evidence type="ECO:0000256" key="1">
    <source>
        <dbReference type="SAM" id="SignalP"/>
    </source>
</evidence>
<reference evidence="2" key="2">
    <citation type="journal article" date="2021" name="Vet Sci">
        <title>O-Serogroups and Pathovirotypes of Escherichia coli Isolated from Post-Weaning Piglets Showing Diarrhoea and/or Oedema in South Korea.</title>
        <authorList>
            <person name="Byun J.W."/>
            <person name="Moon B.Y."/>
            <person name="Do K.H."/>
            <person name="Lee K."/>
            <person name="Lee H.Y."/>
            <person name="Kim W.I."/>
            <person name="So B."/>
            <person name="Lee W.K."/>
        </authorList>
    </citation>
    <scope>NUCLEOTIDE SEQUENCE</scope>
    <source>
        <strain evidence="2">84/14</strain>
    </source>
</reference>
<evidence type="ECO:0000313" key="3">
    <source>
        <dbReference type="EMBL" id="VEJ15969.1"/>
    </source>
</evidence>
<sequence length="91" mass="10004">MKKFSLALLAAVTLAACTQDFYADKGNATVLNSKNLSQDAVELTVQKDSGEIVTLTRKNDPHAAVGARVNLSEKTEQKDSDLTTIRRYEFK</sequence>
<dbReference type="RefSeq" id="WP_005599987.1">
    <property type="nucleotide sequence ID" value="NZ_CBDBSV010000034.1"/>
</dbReference>
<organism evidence="3 4">
    <name type="scientific">Actinobacillus pleuropneumoniae</name>
    <name type="common">Haemophilus pleuropneumoniae</name>
    <dbReference type="NCBI Taxonomy" id="715"/>
    <lineage>
        <taxon>Bacteria</taxon>
        <taxon>Pseudomonadati</taxon>
        <taxon>Pseudomonadota</taxon>
        <taxon>Gammaproteobacteria</taxon>
        <taxon>Pasteurellales</taxon>
        <taxon>Pasteurellaceae</taxon>
        <taxon>Actinobacillus</taxon>
    </lineage>
</organism>
<proteinExistence type="predicted"/>
<gene>
    <name evidence="3" type="ORF">NCTC10976_00037</name>
    <name evidence="2" type="ORF">OYG11_00210</name>
</gene>
<evidence type="ECO:0000313" key="4">
    <source>
        <dbReference type="Proteomes" id="UP000275510"/>
    </source>
</evidence>
<dbReference type="Proteomes" id="UP001077788">
    <property type="component" value="Unassembled WGS sequence"/>
</dbReference>
<evidence type="ECO:0000313" key="2">
    <source>
        <dbReference type="EMBL" id="MCY6522678.1"/>
    </source>
</evidence>
<dbReference type="Proteomes" id="UP000275510">
    <property type="component" value="Chromosome"/>
</dbReference>
<keyword evidence="1" id="KW-0732">Signal</keyword>